<keyword evidence="2" id="KW-1185">Reference proteome</keyword>
<comment type="caution">
    <text evidence="1">The sequence shown here is derived from an EMBL/GenBank/DDBJ whole genome shotgun (WGS) entry which is preliminary data.</text>
</comment>
<sequence>MVTGAFAGLIAGVCYNGGEGHHPLSGQAFTSDQGGYNVVVAFCDSNDPPDTAPSAYTPPGPDGPGNVYCGGNDADACDIGTCNPDTLVVNTLFLICSRGTFADEHFPSD</sequence>
<evidence type="ECO:0000313" key="1">
    <source>
        <dbReference type="EMBL" id="KAK3723289.1"/>
    </source>
</evidence>
<reference evidence="1" key="1">
    <citation type="submission" date="2023-07" db="EMBL/GenBank/DDBJ databases">
        <title>Black Yeasts Isolated from many extreme environments.</title>
        <authorList>
            <person name="Coleine C."/>
            <person name="Stajich J.E."/>
            <person name="Selbmann L."/>
        </authorList>
    </citation>
    <scope>NUCLEOTIDE SEQUENCE</scope>
    <source>
        <strain evidence="1">CCFEE 5714</strain>
    </source>
</reference>
<proteinExistence type="predicted"/>
<protein>
    <submittedName>
        <fullName evidence="1">Uncharacterized protein</fullName>
    </submittedName>
</protein>
<dbReference type="EMBL" id="JAUTXU010000010">
    <property type="protein sequence ID" value="KAK3723289.1"/>
    <property type="molecule type" value="Genomic_DNA"/>
</dbReference>
<evidence type="ECO:0000313" key="2">
    <source>
        <dbReference type="Proteomes" id="UP001281147"/>
    </source>
</evidence>
<dbReference type="Proteomes" id="UP001281147">
    <property type="component" value="Unassembled WGS sequence"/>
</dbReference>
<accession>A0ACC3NUT4</accession>
<organism evidence="1 2">
    <name type="scientific">Vermiconidia calcicola</name>
    <dbReference type="NCBI Taxonomy" id="1690605"/>
    <lineage>
        <taxon>Eukaryota</taxon>
        <taxon>Fungi</taxon>
        <taxon>Dikarya</taxon>
        <taxon>Ascomycota</taxon>
        <taxon>Pezizomycotina</taxon>
        <taxon>Dothideomycetes</taxon>
        <taxon>Dothideomycetidae</taxon>
        <taxon>Mycosphaerellales</taxon>
        <taxon>Extremaceae</taxon>
        <taxon>Vermiconidia</taxon>
    </lineage>
</organism>
<name>A0ACC3NUT4_9PEZI</name>
<gene>
    <name evidence="1" type="ORF">LTR37_002012</name>
</gene>